<keyword evidence="3" id="KW-0804">Transcription</keyword>
<evidence type="ECO:0000313" key="5">
    <source>
        <dbReference type="EMBL" id="QEE24542.1"/>
    </source>
</evidence>
<gene>
    <name evidence="5" type="ORF">CS053_08530</name>
</gene>
<dbReference type="SUPFAM" id="SSF54060">
    <property type="entry name" value="His-Me finger endonucleases"/>
    <property type="match status" value="1"/>
</dbReference>
<dbReference type="InterPro" id="IPR016177">
    <property type="entry name" value="DNA-bd_dom_sf"/>
</dbReference>
<dbReference type="InterPro" id="IPR044925">
    <property type="entry name" value="His-Me_finger_sf"/>
</dbReference>
<feature type="domain" description="AP2/ERF" evidence="4">
    <location>
        <begin position="112"/>
        <end position="161"/>
    </location>
</feature>
<protein>
    <submittedName>
        <fullName evidence="5">HNH endonuclease</fullName>
    </submittedName>
</protein>
<dbReference type="SUPFAM" id="SSF54171">
    <property type="entry name" value="DNA-binding domain"/>
    <property type="match status" value="1"/>
</dbReference>
<keyword evidence="5" id="KW-0378">Hydrolase</keyword>
<sequence>MPMNHAEASSVLDYNPVTGRLAWKVSLRNGAAKPGDEAGFMGFYGYRQVRAFRKTHLVHRVCWLLHYGEWPSGEIDHINCLKTDNRIKNLRVVSKSVNQQNKHVAQRNSSSGILGVIQLPNGRWRSSIKVDGTHRHLGMFATAAKASAAYQSAKSKYHDTE</sequence>
<dbReference type="GO" id="GO:0004519">
    <property type="term" value="F:endonuclease activity"/>
    <property type="evidence" value="ECO:0007669"/>
    <property type="project" value="UniProtKB-KW"/>
</dbReference>
<evidence type="ECO:0000256" key="1">
    <source>
        <dbReference type="ARBA" id="ARBA00023015"/>
    </source>
</evidence>
<dbReference type="EMBL" id="CP042807">
    <property type="protein sequence ID" value="QEE24542.1"/>
    <property type="molecule type" value="Genomic_DNA"/>
</dbReference>
<dbReference type="Pfam" id="PF13392">
    <property type="entry name" value="HNH_3"/>
    <property type="match status" value="1"/>
</dbReference>
<reference evidence="5 6" key="1">
    <citation type="submission" date="2019-08" db="EMBL/GenBank/DDBJ databases">
        <title>Complete genome sequence of Rhodanobacter glycinis strain T01E-68 isolated from tomato root.</title>
        <authorList>
            <person name="Weon H.-Y."/>
            <person name="Lee S.A."/>
        </authorList>
    </citation>
    <scope>NUCLEOTIDE SEQUENCE [LARGE SCALE GENOMIC DNA]</scope>
    <source>
        <strain evidence="5 6">T01E-68</strain>
    </source>
</reference>
<dbReference type="Proteomes" id="UP000321807">
    <property type="component" value="Chromosome"/>
</dbReference>
<dbReference type="KEGG" id="rgl:CS053_08530"/>
<evidence type="ECO:0000259" key="4">
    <source>
        <dbReference type="PROSITE" id="PS51032"/>
    </source>
</evidence>
<dbReference type="InterPro" id="IPR003615">
    <property type="entry name" value="HNH_nuc"/>
</dbReference>
<evidence type="ECO:0000313" key="6">
    <source>
        <dbReference type="Proteomes" id="UP000321807"/>
    </source>
</evidence>
<keyword evidence="1" id="KW-0805">Transcription regulation</keyword>
<dbReference type="GO" id="GO:0003677">
    <property type="term" value="F:DNA binding"/>
    <property type="evidence" value="ECO:0007669"/>
    <property type="project" value="UniProtKB-KW"/>
</dbReference>
<name>A0A5B9DWY8_9GAMM</name>
<organism evidence="5 6">
    <name type="scientific">Rhodanobacter glycinis</name>
    <dbReference type="NCBI Taxonomy" id="582702"/>
    <lineage>
        <taxon>Bacteria</taxon>
        <taxon>Pseudomonadati</taxon>
        <taxon>Pseudomonadota</taxon>
        <taxon>Gammaproteobacteria</taxon>
        <taxon>Lysobacterales</taxon>
        <taxon>Rhodanobacteraceae</taxon>
        <taxon>Rhodanobacter</taxon>
    </lineage>
</organism>
<evidence type="ECO:0000256" key="2">
    <source>
        <dbReference type="ARBA" id="ARBA00023125"/>
    </source>
</evidence>
<dbReference type="Gene3D" id="3.90.75.20">
    <property type="match status" value="1"/>
</dbReference>
<accession>A0A5B9DWY8</accession>
<keyword evidence="2" id="KW-0238">DNA-binding</keyword>
<dbReference type="PROSITE" id="PS51032">
    <property type="entry name" value="AP2_ERF"/>
    <property type="match status" value="1"/>
</dbReference>
<dbReference type="Gene3D" id="3.30.730.10">
    <property type="entry name" value="AP2/ERF domain"/>
    <property type="match status" value="1"/>
</dbReference>
<dbReference type="InterPro" id="IPR036955">
    <property type="entry name" value="AP2/ERF_dom_sf"/>
</dbReference>
<dbReference type="AlphaFoldDB" id="A0A5B9DWY8"/>
<keyword evidence="5" id="KW-0540">Nuclease</keyword>
<proteinExistence type="predicted"/>
<evidence type="ECO:0000256" key="3">
    <source>
        <dbReference type="ARBA" id="ARBA00023163"/>
    </source>
</evidence>
<dbReference type="GO" id="GO:0003700">
    <property type="term" value="F:DNA-binding transcription factor activity"/>
    <property type="evidence" value="ECO:0007669"/>
    <property type="project" value="InterPro"/>
</dbReference>
<dbReference type="InterPro" id="IPR001471">
    <property type="entry name" value="AP2/ERF_dom"/>
</dbReference>
<keyword evidence="5" id="KW-0255">Endonuclease</keyword>